<dbReference type="EMBL" id="CAJVQC010073462">
    <property type="protein sequence ID" value="CAG8812290.1"/>
    <property type="molecule type" value="Genomic_DNA"/>
</dbReference>
<feature type="non-terminal residue" evidence="1">
    <location>
        <position position="1"/>
    </location>
</feature>
<dbReference type="Proteomes" id="UP000789920">
    <property type="component" value="Unassembled WGS sequence"/>
</dbReference>
<keyword evidence="2" id="KW-1185">Reference proteome</keyword>
<organism evidence="1 2">
    <name type="scientific">Racocetra persica</name>
    <dbReference type="NCBI Taxonomy" id="160502"/>
    <lineage>
        <taxon>Eukaryota</taxon>
        <taxon>Fungi</taxon>
        <taxon>Fungi incertae sedis</taxon>
        <taxon>Mucoromycota</taxon>
        <taxon>Glomeromycotina</taxon>
        <taxon>Glomeromycetes</taxon>
        <taxon>Diversisporales</taxon>
        <taxon>Gigasporaceae</taxon>
        <taxon>Racocetra</taxon>
    </lineage>
</organism>
<proteinExistence type="predicted"/>
<reference evidence="1" key="1">
    <citation type="submission" date="2021-06" db="EMBL/GenBank/DDBJ databases">
        <authorList>
            <person name="Kallberg Y."/>
            <person name="Tangrot J."/>
            <person name="Rosling A."/>
        </authorList>
    </citation>
    <scope>NUCLEOTIDE SEQUENCE</scope>
    <source>
        <strain evidence="1">MA461A</strain>
    </source>
</reference>
<evidence type="ECO:0000313" key="1">
    <source>
        <dbReference type="EMBL" id="CAG8812290.1"/>
    </source>
</evidence>
<comment type="caution">
    <text evidence="1">The sequence shown here is derived from an EMBL/GenBank/DDBJ whole genome shotgun (WGS) entry which is preliminary data.</text>
</comment>
<name>A0ACA9RW58_9GLOM</name>
<accession>A0ACA9RW58</accession>
<sequence>EDAKLSSGSIIRQKSPFMNGSIFQVTESQSKFNPEIPPAAKSVMRKLLA</sequence>
<gene>
    <name evidence="1" type="ORF">RPERSI_LOCUS23500</name>
</gene>
<feature type="non-terminal residue" evidence="1">
    <location>
        <position position="49"/>
    </location>
</feature>
<evidence type="ECO:0000313" key="2">
    <source>
        <dbReference type="Proteomes" id="UP000789920"/>
    </source>
</evidence>
<protein>
    <submittedName>
        <fullName evidence="1">30359_t:CDS:1</fullName>
    </submittedName>
</protein>